<feature type="domain" description="DUF7133" evidence="1">
    <location>
        <begin position="41"/>
        <end position="104"/>
    </location>
</feature>
<feature type="non-terminal residue" evidence="2">
    <location>
        <position position="116"/>
    </location>
</feature>
<evidence type="ECO:0000259" key="1">
    <source>
        <dbReference type="Pfam" id="PF23500"/>
    </source>
</evidence>
<dbReference type="Pfam" id="PF23500">
    <property type="entry name" value="DUF7133"/>
    <property type="match status" value="1"/>
</dbReference>
<name>A0A5C6M335_9PLAN</name>
<organism evidence="2 3">
    <name type="scientific">Planctomyces bekefii</name>
    <dbReference type="NCBI Taxonomy" id="1653850"/>
    <lineage>
        <taxon>Bacteria</taxon>
        <taxon>Pseudomonadati</taxon>
        <taxon>Planctomycetota</taxon>
        <taxon>Planctomycetia</taxon>
        <taxon>Planctomycetales</taxon>
        <taxon>Planctomycetaceae</taxon>
        <taxon>Planctomyces</taxon>
    </lineage>
</organism>
<comment type="caution">
    <text evidence="2">The sequence shown here is derived from an EMBL/GenBank/DDBJ whole genome shotgun (WGS) entry which is preliminary data.</text>
</comment>
<dbReference type="InterPro" id="IPR055557">
    <property type="entry name" value="DUF7133"/>
</dbReference>
<sequence length="116" mass="12381">MESGKILMSGVCRMLLRAGGSGVLLCCVLLMQCAVISGQEFSGIRVPAGFRVELYADDELAHDIHSLTLDSRGRVVVSGPGYVRILLDSDGDGRADRFQQFADGPATGSQGMYFHG</sequence>
<keyword evidence="3" id="KW-1185">Reference proteome</keyword>
<proteinExistence type="predicted"/>
<reference evidence="2 3" key="1">
    <citation type="submission" date="2019-08" db="EMBL/GenBank/DDBJ databases">
        <title>100 year-old enigma solved: identification of Planctomyces bekefii, the type genus and species of the phylum Planctomycetes.</title>
        <authorList>
            <person name="Svetlana D.N."/>
            <person name="Overmann J."/>
        </authorList>
    </citation>
    <scope>NUCLEOTIDE SEQUENCE [LARGE SCALE GENOMIC DNA]</scope>
    <source>
        <strain evidence="2">Phe10_nw2017</strain>
    </source>
</reference>
<reference evidence="2 3" key="2">
    <citation type="submission" date="2019-08" db="EMBL/GenBank/DDBJ databases">
        <authorList>
            <person name="Henke P."/>
        </authorList>
    </citation>
    <scope>NUCLEOTIDE SEQUENCE [LARGE SCALE GENOMIC DNA]</scope>
    <source>
        <strain evidence="2">Phe10_nw2017</strain>
    </source>
</reference>
<accession>A0A5C6M335</accession>
<gene>
    <name evidence="2" type="ORF">E3A20_23380</name>
</gene>
<evidence type="ECO:0000313" key="2">
    <source>
        <dbReference type="EMBL" id="TWW08535.1"/>
    </source>
</evidence>
<protein>
    <recommendedName>
        <fullName evidence="1">DUF7133 domain-containing protein</fullName>
    </recommendedName>
</protein>
<evidence type="ECO:0000313" key="3">
    <source>
        <dbReference type="Proteomes" id="UP000321083"/>
    </source>
</evidence>
<dbReference type="Proteomes" id="UP000321083">
    <property type="component" value="Unassembled WGS sequence"/>
</dbReference>
<dbReference type="AlphaFoldDB" id="A0A5C6M335"/>
<dbReference type="EMBL" id="SRHE01000619">
    <property type="protein sequence ID" value="TWW08535.1"/>
    <property type="molecule type" value="Genomic_DNA"/>
</dbReference>